<evidence type="ECO:0000313" key="11">
    <source>
        <dbReference type="EMBL" id="RZC35357.1"/>
    </source>
</evidence>
<evidence type="ECO:0000256" key="7">
    <source>
        <dbReference type="SAM" id="MobiDB-lite"/>
    </source>
</evidence>
<dbReference type="InterPro" id="IPR000742">
    <property type="entry name" value="EGF"/>
</dbReference>
<gene>
    <name evidence="11" type="ORF">BDFB_004785</name>
</gene>
<dbReference type="SUPFAM" id="SSF49899">
    <property type="entry name" value="Concanavalin A-like lectins/glucanases"/>
    <property type="match status" value="1"/>
</dbReference>
<evidence type="ECO:0000256" key="4">
    <source>
        <dbReference type="ARBA" id="ARBA00023180"/>
    </source>
</evidence>
<feature type="repeat" description="CSPG" evidence="6">
    <location>
        <begin position="649"/>
        <end position="741"/>
    </location>
</feature>
<feature type="repeat" description="CSPG" evidence="6">
    <location>
        <begin position="968"/>
        <end position="1058"/>
    </location>
</feature>
<reference evidence="11 12" key="1">
    <citation type="submission" date="2017-03" db="EMBL/GenBank/DDBJ databases">
        <title>Genome of the blue death feigning beetle - Asbolus verrucosus.</title>
        <authorList>
            <person name="Rider S.D."/>
        </authorList>
    </citation>
    <scope>NUCLEOTIDE SEQUENCE [LARGE SCALE GENOMIC DNA]</scope>
    <source>
        <strain evidence="11">Butters</strain>
        <tissue evidence="11">Head and leg muscle</tissue>
    </source>
</reference>
<feature type="repeat" description="CSPG" evidence="6">
    <location>
        <begin position="1311"/>
        <end position="1402"/>
    </location>
</feature>
<dbReference type="EMBL" id="QDEB01071648">
    <property type="protein sequence ID" value="RZC35357.1"/>
    <property type="molecule type" value="Genomic_DNA"/>
</dbReference>
<sequence>LSYNGVMVLEQARLRQLQSVVQRITWNCANEFEAKYDHPISFVEDDAFMLLSENIKFKEIKIQFDIKTITTQGLLFYNTGYGTKWDFFLIEIWKSNIRCIIKNELKNVEVVSKEYVSDGHWHKINVHISPTIIEINVDGKKKNEKNSHGHSFQLNDNSYIGGLEVNKRSRAISKGCKFCDVTFKGCMRHLMISDIKMGLSDVYVSQGLLPGCVWHYPCLQNPCKNDGVCVQKGLDSFQCQCQEDLCMKLNFTEGYKVFSRKSLATDLELLSVEPLDVLEGQSTIITTKNLYMILDYQKFGIKDAGINFYVVQGPLHGSITIDIWPHEKNSFSLSDIAKDKVHYIHDGSEFYQDVIVLEVEFSPEITFILPGYLQGRFRFSLSVNIVPVNDFPILSTSESTVLRIVQGTKKVIDSDLFKVKDPDSSSEQIIYSILQSDVGHFEYRNKEDVEDNKIVFVHQNSSPNDSYISLQVSDGIETSPITKIRISVSPQYWRLANNTGLTVLHQSAAVITPFNLSFVSNVVGVDHKIQFHIVKKPSYGVIEVEKNINFWAVSETFTNIDLKQHRVRYRHTSSKPDFDEFQFKLTLDKSSLYTFRLTFVKCSLSIHYKHDGSETQQDSFKFVALSTNEESFLYVGEFKIEITLKNDNSPVRSIDKVFHVVVGGERIVTGNDLKYSDADLNTSPSEIVYTCRESPNGNFYYVSNQTIKITEFTQNDLDNNKILFRHKGPEYAKVRLWVTDGHFHINGVLEVQASAPFIHVHYNKKLVVQQGSLAVITEEHLSHSTNVFASNVDVIYEIILQPSFGRLISTSDLKLLENFTQADISAGQTKDTVVFNVTNGMIWQNNIMLHIEIIPEQVYLESNNLTVNEGGIATLSISHLFVLTDYYKNKVKEYVILQDAKHGCIQVRKSCNKFNSFSHKELLNGIIHYAHDGSENLSDEVKLTAVANQKRSNPVTLNINILPVNDQKPKLVNNTGLIMWEGGVEVITNSMLAATDEDRPGDTLKYQVLNCWWGIVSLKSDLSTSVSHFTQELIDKKMIVFQNKNGTEAKFNFNISDGLHTTEEYSFFIKTKPVQLKLHSKSLHIFPLQRKYLTSTHLLTTVSDPDRVISYEVVTPPSLGRLMMESESRGIFKTVSNFTQNDLNNSQVFYEHTHQFSDLYANDSFVFNVKAHLARTLQNQVLKIDISVSSGGLDAYVTVPKISVNEGGTTTIPLNLSGIVSFLENHAGLRSPIIHATASTPQHGLIVLQHDRNISTFTQQQLELSQVYYEHDHSDSLEDSINFSLYLIPGYVTLCNVTVPIIVNPINDQPFNLVTPAPSLTVVQGENHTITRSELATEDADTPPSRIKYVIIEGPSQGKLILLPDRFPVMYFTQADIDNKILVYVHNSSVLKDSFHFRVWDEKFRPQFTLFNVIVLPIKLNISAGLPVYLQQGSDVVFLSEKQFFIETNANKYKIQYYVKSEPKRGVLYVKDVPSKKFTQLDLSNEHVMYLQTDMSTANDSFRVMGEIVSGNTSFGNEIEVTVKVQPLMQIRNFTVVAGEYNKITLRVLDATPLAKLTNSNPRYTVTEMSQYVQIRKVIRSSGEKRNVLNTAINSFTHEEIQSGLIYLVVKDIELPWNGIQDRLIFLLAASIFQPAVGELKINIKSTLNNDIHSTLAGPSDPAGHEGGLHFASPNMTRDYFLIVSMVAGVVILGVAVIVIIKCRSLEAEEMKKEEECLQPIPLPRPPDRLLASPSPLKQHHLDGFTPPPPTALPQ</sequence>
<keyword evidence="1" id="KW-0732">Signal</keyword>
<dbReference type="InterPro" id="IPR039005">
    <property type="entry name" value="CSPG_rpt"/>
</dbReference>
<accession>A0A482VST8</accession>
<dbReference type="Gene3D" id="2.10.25.10">
    <property type="entry name" value="Laminin"/>
    <property type="match status" value="1"/>
</dbReference>
<dbReference type="OrthoDB" id="430044at2759"/>
<dbReference type="Pfam" id="PF02210">
    <property type="entry name" value="Laminin_G_2"/>
    <property type="match status" value="1"/>
</dbReference>
<evidence type="ECO:0000256" key="3">
    <source>
        <dbReference type="ARBA" id="ARBA00023157"/>
    </source>
</evidence>
<feature type="non-terminal residue" evidence="11">
    <location>
        <position position="1755"/>
    </location>
</feature>
<dbReference type="PROSITE" id="PS50025">
    <property type="entry name" value="LAM_G_DOMAIN"/>
    <property type="match status" value="1"/>
</dbReference>
<keyword evidence="8" id="KW-0812">Transmembrane</keyword>
<dbReference type="Pfam" id="PF00008">
    <property type="entry name" value="EGF"/>
    <property type="match status" value="1"/>
</dbReference>
<dbReference type="SMART" id="SM00282">
    <property type="entry name" value="LamG"/>
    <property type="match status" value="1"/>
</dbReference>
<evidence type="ECO:0000259" key="10">
    <source>
        <dbReference type="PROSITE" id="PS50026"/>
    </source>
</evidence>
<keyword evidence="4" id="KW-0325">Glycoprotein</keyword>
<evidence type="ECO:0000256" key="6">
    <source>
        <dbReference type="PROSITE-ProRule" id="PRU01201"/>
    </source>
</evidence>
<dbReference type="CDD" id="cd00110">
    <property type="entry name" value="LamG"/>
    <property type="match status" value="1"/>
</dbReference>
<dbReference type="PANTHER" id="PTHR45739:SF12">
    <property type="entry name" value="CHONDROITIN SULFATE PROTEOGLYCAN 4-LIKE ISOFORM X2"/>
    <property type="match status" value="1"/>
</dbReference>
<protein>
    <submittedName>
        <fullName evidence="11">Chondroitin sulfate proteoglycan 4</fullName>
    </submittedName>
</protein>
<dbReference type="STRING" id="1661398.A0A482VST8"/>
<feature type="repeat" description="CSPG" evidence="6">
    <location>
        <begin position="266"/>
        <end position="360"/>
    </location>
</feature>
<evidence type="ECO:0000313" key="12">
    <source>
        <dbReference type="Proteomes" id="UP000292052"/>
    </source>
</evidence>
<keyword evidence="3" id="KW-1015">Disulfide bond</keyword>
<dbReference type="Gene3D" id="2.60.120.200">
    <property type="match status" value="1"/>
</dbReference>
<dbReference type="GO" id="GO:0009653">
    <property type="term" value="P:anatomical structure morphogenesis"/>
    <property type="evidence" value="ECO:0007669"/>
    <property type="project" value="TreeGrafter"/>
</dbReference>
<feature type="compositionally biased region" description="Pro residues" evidence="7">
    <location>
        <begin position="1746"/>
        <end position="1755"/>
    </location>
</feature>
<feature type="repeat" description="CSPG" evidence="6">
    <location>
        <begin position="492"/>
        <end position="586"/>
    </location>
</feature>
<dbReference type="InterPro" id="IPR001791">
    <property type="entry name" value="Laminin_G"/>
</dbReference>
<evidence type="ECO:0000259" key="9">
    <source>
        <dbReference type="PROSITE" id="PS50025"/>
    </source>
</evidence>
<dbReference type="PROSITE" id="PS51854">
    <property type="entry name" value="CSPG"/>
    <property type="match status" value="6"/>
</dbReference>
<comment type="caution">
    <text evidence="5">Lacks conserved residue(s) required for the propagation of feature annotation.</text>
</comment>
<keyword evidence="12" id="KW-1185">Reference proteome</keyword>
<evidence type="ECO:0000256" key="1">
    <source>
        <dbReference type="ARBA" id="ARBA00022729"/>
    </source>
</evidence>
<dbReference type="CDD" id="cd00054">
    <property type="entry name" value="EGF_CA"/>
    <property type="match status" value="1"/>
</dbReference>
<name>A0A482VST8_ASBVE</name>
<feature type="region of interest" description="Disordered" evidence="7">
    <location>
        <begin position="1714"/>
        <end position="1755"/>
    </location>
</feature>
<evidence type="ECO:0000256" key="2">
    <source>
        <dbReference type="ARBA" id="ARBA00022737"/>
    </source>
</evidence>
<dbReference type="PANTHER" id="PTHR45739">
    <property type="entry name" value="MATRIX PROTEIN, PUTATIVE-RELATED"/>
    <property type="match status" value="1"/>
</dbReference>
<feature type="domain" description="EGF-like" evidence="10">
    <location>
        <begin position="214"/>
        <end position="247"/>
    </location>
</feature>
<comment type="caution">
    <text evidence="11">The sequence shown here is derived from an EMBL/GenBank/DDBJ whole genome shotgun (WGS) entry which is preliminary data.</text>
</comment>
<feature type="domain" description="Laminin G" evidence="9">
    <location>
        <begin position="39"/>
        <end position="212"/>
    </location>
</feature>
<feature type="repeat" description="CSPG" evidence="6">
    <location>
        <begin position="1074"/>
        <end position="1170"/>
    </location>
</feature>
<evidence type="ECO:0000256" key="8">
    <source>
        <dbReference type="SAM" id="Phobius"/>
    </source>
</evidence>
<dbReference type="Proteomes" id="UP000292052">
    <property type="component" value="Unassembled WGS sequence"/>
</dbReference>
<proteinExistence type="predicted"/>
<feature type="non-terminal residue" evidence="11">
    <location>
        <position position="1"/>
    </location>
</feature>
<dbReference type="PROSITE" id="PS50026">
    <property type="entry name" value="EGF_3"/>
    <property type="match status" value="1"/>
</dbReference>
<dbReference type="InterPro" id="IPR013320">
    <property type="entry name" value="ConA-like_dom_sf"/>
</dbReference>
<keyword evidence="8" id="KW-0472">Membrane</keyword>
<keyword evidence="2" id="KW-0677">Repeat</keyword>
<evidence type="ECO:0000256" key="5">
    <source>
        <dbReference type="PROSITE-ProRule" id="PRU00076"/>
    </source>
</evidence>
<keyword evidence="8" id="KW-1133">Transmembrane helix</keyword>
<feature type="transmembrane region" description="Helical" evidence="8">
    <location>
        <begin position="1680"/>
        <end position="1701"/>
    </location>
</feature>
<keyword evidence="5" id="KW-0245">EGF-like domain</keyword>
<dbReference type="InterPro" id="IPR051561">
    <property type="entry name" value="FRAS1_ECM"/>
</dbReference>
<organism evidence="11 12">
    <name type="scientific">Asbolus verrucosus</name>
    <name type="common">Desert ironclad beetle</name>
    <dbReference type="NCBI Taxonomy" id="1661398"/>
    <lineage>
        <taxon>Eukaryota</taxon>
        <taxon>Metazoa</taxon>
        <taxon>Ecdysozoa</taxon>
        <taxon>Arthropoda</taxon>
        <taxon>Hexapoda</taxon>
        <taxon>Insecta</taxon>
        <taxon>Pterygota</taxon>
        <taxon>Neoptera</taxon>
        <taxon>Endopterygota</taxon>
        <taxon>Coleoptera</taxon>
        <taxon>Polyphaga</taxon>
        <taxon>Cucujiformia</taxon>
        <taxon>Tenebrionidae</taxon>
        <taxon>Pimeliinae</taxon>
        <taxon>Asbolus</taxon>
    </lineage>
</organism>
<dbReference type="Pfam" id="PF16184">
    <property type="entry name" value="Cadherin_3"/>
    <property type="match status" value="9"/>
</dbReference>